<sequence length="651" mass="72239">MSMPPPPREREGVRTRQRNSTIRPGVAAGLVPENPTARRTSAQVAADAATDAADRAAKQEELEAALARVAELEDKNRREDEEREKAAGAKPAPKPKAAAKKATAAPPAPKAPAVPSREPSLSPPPPTKTKPLRKAYAEDEDWSDSSPRPGNGDDDDYMDQEQPPADDESDVEMVDPKPKKAPRPTRDDILSKRRVEDRTGTPSIERGSKRKGSDAEAPLTKKAKPVKKVGGFVAVPKKAVAPVVSEELGSRPGGYALDDDENEKTEHPLRKVSTGGKMGKPKVMVSDASPSLFSSLVHLTLAHSHPQAVRVTQKSLRDGDDKWKFSHAPCEERVLKYELFPLMRDCYGGLHPWENPTPRDVQRKLDVIFTPGEYVAKVGEVWMGLIGYDIVAWRRKKVDAAKGAFDNIIAYNTQLKAEREEQNALIRAMRRARDERREQGKPALEGDDNDEAFEDVPEPEFDLTTKEGIAAMVEDQLKLTTDGKTRVYQWETYNETDEGVQKRGFLTTPLILETFASHLTALDAIPIEYAASRSTDPHYGALLLSVQAVEYVLRCWSTGEWVSPARANQFSYENWGDIPKTKHEHRASLFLATLKGWSEEKWDTFLERAAEWKIEPKRKRGSRAASVASSEAGDSEDYTPAPDFIVVDEDD</sequence>
<reference evidence="2" key="1">
    <citation type="submission" date="2014-09" db="EMBL/GenBank/DDBJ databases">
        <title>Genome sequence of the luminous mushroom Mycena chlorophos for searching fungal bioluminescence genes.</title>
        <authorList>
            <person name="Tanaka Y."/>
            <person name="Kasuga D."/>
            <person name="Oba Y."/>
            <person name="Hase S."/>
            <person name="Sato K."/>
            <person name="Oba Y."/>
            <person name="Sakakibara Y."/>
        </authorList>
    </citation>
    <scope>NUCLEOTIDE SEQUENCE</scope>
</reference>
<feature type="compositionally biased region" description="Basic and acidic residues" evidence="1">
    <location>
        <begin position="52"/>
        <end position="61"/>
    </location>
</feature>
<feature type="compositionally biased region" description="Basic and acidic residues" evidence="1">
    <location>
        <begin position="174"/>
        <end position="199"/>
    </location>
</feature>
<feature type="region of interest" description="Disordered" evidence="1">
    <location>
        <begin position="251"/>
        <end position="282"/>
    </location>
</feature>
<feature type="region of interest" description="Disordered" evidence="1">
    <location>
        <begin position="616"/>
        <end position="651"/>
    </location>
</feature>
<protein>
    <submittedName>
        <fullName evidence="2">Uncharacterized protein</fullName>
    </submittedName>
</protein>
<feature type="region of interest" description="Disordered" evidence="1">
    <location>
        <begin position="431"/>
        <end position="454"/>
    </location>
</feature>
<evidence type="ECO:0000256" key="1">
    <source>
        <dbReference type="SAM" id="MobiDB-lite"/>
    </source>
</evidence>
<organism evidence="2 3">
    <name type="scientific">Mycena chlorophos</name>
    <name type="common">Agaric fungus</name>
    <name type="synonym">Agaricus chlorophos</name>
    <dbReference type="NCBI Taxonomy" id="658473"/>
    <lineage>
        <taxon>Eukaryota</taxon>
        <taxon>Fungi</taxon>
        <taxon>Dikarya</taxon>
        <taxon>Basidiomycota</taxon>
        <taxon>Agaricomycotina</taxon>
        <taxon>Agaricomycetes</taxon>
        <taxon>Agaricomycetidae</taxon>
        <taxon>Agaricales</taxon>
        <taxon>Marasmiineae</taxon>
        <taxon>Mycenaceae</taxon>
        <taxon>Mycena</taxon>
    </lineage>
</organism>
<feature type="region of interest" description="Disordered" evidence="1">
    <location>
        <begin position="1"/>
        <end position="223"/>
    </location>
</feature>
<feature type="compositionally biased region" description="Basic and acidic residues" evidence="1">
    <location>
        <begin position="431"/>
        <end position="440"/>
    </location>
</feature>
<feature type="compositionally biased region" description="Low complexity" evidence="1">
    <location>
        <begin position="37"/>
        <end position="51"/>
    </location>
</feature>
<dbReference type="Proteomes" id="UP000815677">
    <property type="component" value="Unassembled WGS sequence"/>
</dbReference>
<name>A0ABQ0M162_MYCCL</name>
<keyword evidence="3" id="KW-1185">Reference proteome</keyword>
<feature type="compositionally biased region" description="Acidic residues" evidence="1">
    <location>
        <begin position="152"/>
        <end position="173"/>
    </location>
</feature>
<evidence type="ECO:0000313" key="2">
    <source>
        <dbReference type="EMBL" id="GAT57073.1"/>
    </source>
</evidence>
<gene>
    <name evidence="2" type="ORF">MCHLO_13654</name>
</gene>
<dbReference type="EMBL" id="DF849384">
    <property type="protein sequence ID" value="GAT57073.1"/>
    <property type="molecule type" value="Genomic_DNA"/>
</dbReference>
<feature type="compositionally biased region" description="Acidic residues" evidence="1">
    <location>
        <begin position="445"/>
        <end position="454"/>
    </location>
</feature>
<evidence type="ECO:0000313" key="3">
    <source>
        <dbReference type="Proteomes" id="UP000815677"/>
    </source>
</evidence>
<accession>A0ABQ0M162</accession>
<proteinExistence type="predicted"/>
<feature type="compositionally biased region" description="Basic and acidic residues" evidence="1">
    <location>
        <begin position="70"/>
        <end position="87"/>
    </location>
</feature>